<accession>A0A101LW63</accession>
<dbReference type="EMBL" id="LKAM01000011">
    <property type="protein sequence ID" value="KUM46441.1"/>
    <property type="molecule type" value="Genomic_DNA"/>
</dbReference>
<sequence length="73" mass="8703">MKPCEQCQKFIKQVFTEKGAVDHWIQELVQLDGIAFERAVLSQQKVNNSFYKKARLREFQVDDLVLLCWDSRR</sequence>
<reference evidence="1" key="1">
    <citation type="journal article" date="2015" name="Genome Biol. Evol.">
        <title>Organellar Genomes of White Spruce (Picea glauca): Assembly and Annotation.</title>
        <authorList>
            <person name="Jackman S.D."/>
            <person name="Warren R.L."/>
            <person name="Gibb E.A."/>
            <person name="Vandervalk B.P."/>
            <person name="Mohamadi H."/>
            <person name="Chu J."/>
            <person name="Raymond A."/>
            <person name="Pleasance S."/>
            <person name="Coope R."/>
            <person name="Wildung M.R."/>
            <person name="Ritland C.E."/>
            <person name="Bousquet J."/>
            <person name="Jones S.J."/>
            <person name="Bohlmann J."/>
            <person name="Birol I."/>
        </authorList>
    </citation>
    <scope>NUCLEOTIDE SEQUENCE [LARGE SCALE GENOMIC DNA]</scope>
    <source>
        <tissue evidence="1">Flushing bud</tissue>
    </source>
</reference>
<organism evidence="1">
    <name type="scientific">Picea glauca</name>
    <name type="common">White spruce</name>
    <name type="synonym">Pinus glauca</name>
    <dbReference type="NCBI Taxonomy" id="3330"/>
    <lineage>
        <taxon>Eukaryota</taxon>
        <taxon>Viridiplantae</taxon>
        <taxon>Streptophyta</taxon>
        <taxon>Embryophyta</taxon>
        <taxon>Tracheophyta</taxon>
        <taxon>Spermatophyta</taxon>
        <taxon>Pinopsida</taxon>
        <taxon>Pinidae</taxon>
        <taxon>Conifers I</taxon>
        <taxon>Pinales</taxon>
        <taxon>Pinaceae</taxon>
        <taxon>Picea</taxon>
    </lineage>
</organism>
<name>A0A101LW63_PICGL</name>
<proteinExistence type="predicted"/>
<gene>
    <name evidence="1" type="ORF">ABT39_MTgene1542</name>
</gene>
<dbReference type="AlphaFoldDB" id="A0A101LW63"/>
<protein>
    <submittedName>
        <fullName evidence="1">Uncharacterized protein</fullName>
    </submittedName>
</protein>
<geneLocation type="mitochondrion" evidence="1"/>
<keyword evidence="1" id="KW-0496">Mitochondrion</keyword>
<evidence type="ECO:0000313" key="1">
    <source>
        <dbReference type="EMBL" id="KUM46441.1"/>
    </source>
</evidence>
<comment type="caution">
    <text evidence="1">The sequence shown here is derived from an EMBL/GenBank/DDBJ whole genome shotgun (WGS) entry which is preliminary data.</text>
</comment>